<evidence type="ECO:0000256" key="2">
    <source>
        <dbReference type="ARBA" id="ARBA00023125"/>
    </source>
</evidence>
<proteinExistence type="predicted"/>
<dbReference type="InterPro" id="IPR052067">
    <property type="entry name" value="Metal_resp_HTH_trans_reg"/>
</dbReference>
<dbReference type="RefSeq" id="WP_133232399.1">
    <property type="nucleotide sequence ID" value="NZ_SMRT01000012.1"/>
</dbReference>
<accession>A0A4R5KI68</accession>
<protein>
    <submittedName>
        <fullName evidence="5">MarR family transcriptional regulator</fullName>
    </submittedName>
</protein>
<evidence type="ECO:0000259" key="4">
    <source>
        <dbReference type="PROSITE" id="PS50995"/>
    </source>
</evidence>
<dbReference type="AlphaFoldDB" id="A0A4R5KI68"/>
<dbReference type="GO" id="GO:0003677">
    <property type="term" value="F:DNA binding"/>
    <property type="evidence" value="ECO:0007669"/>
    <property type="project" value="UniProtKB-KW"/>
</dbReference>
<dbReference type="GO" id="GO:0003700">
    <property type="term" value="F:DNA-binding transcription factor activity"/>
    <property type="evidence" value="ECO:0007669"/>
    <property type="project" value="InterPro"/>
</dbReference>
<reference evidence="5 6" key="1">
    <citation type="submission" date="2019-03" db="EMBL/GenBank/DDBJ databases">
        <title>This is whole genome sequence of Paenibacillus sp MS74 strain.</title>
        <authorList>
            <person name="Trinh H.N."/>
        </authorList>
    </citation>
    <scope>NUCLEOTIDE SEQUENCE [LARGE SCALE GENOMIC DNA]</scope>
    <source>
        <strain evidence="5 6">MS74</strain>
    </source>
</reference>
<dbReference type="OrthoDB" id="5358347at2"/>
<name>A0A4R5KI68_9BACL</name>
<feature type="domain" description="HTH marR-type" evidence="4">
    <location>
        <begin position="1"/>
        <end position="141"/>
    </location>
</feature>
<keyword evidence="6" id="KW-1185">Reference proteome</keyword>
<dbReference type="Gene3D" id="1.10.10.10">
    <property type="entry name" value="Winged helix-like DNA-binding domain superfamily/Winged helix DNA-binding domain"/>
    <property type="match status" value="1"/>
</dbReference>
<dbReference type="EMBL" id="SMRT01000012">
    <property type="protein sequence ID" value="TDF94772.1"/>
    <property type="molecule type" value="Genomic_DNA"/>
</dbReference>
<organism evidence="5 6">
    <name type="scientific">Paenibacillus piri</name>
    <dbReference type="NCBI Taxonomy" id="2547395"/>
    <lineage>
        <taxon>Bacteria</taxon>
        <taxon>Bacillati</taxon>
        <taxon>Bacillota</taxon>
        <taxon>Bacilli</taxon>
        <taxon>Bacillales</taxon>
        <taxon>Paenibacillaceae</taxon>
        <taxon>Paenibacillus</taxon>
    </lineage>
</organism>
<dbReference type="Proteomes" id="UP000295636">
    <property type="component" value="Unassembled WGS sequence"/>
</dbReference>
<dbReference type="InterPro" id="IPR036390">
    <property type="entry name" value="WH_DNA-bd_sf"/>
</dbReference>
<dbReference type="SMART" id="SM00347">
    <property type="entry name" value="HTH_MARR"/>
    <property type="match status" value="1"/>
</dbReference>
<comment type="caution">
    <text evidence="5">The sequence shown here is derived from an EMBL/GenBank/DDBJ whole genome shotgun (WGS) entry which is preliminary data.</text>
</comment>
<keyword evidence="3" id="KW-0804">Transcription</keyword>
<dbReference type="InterPro" id="IPR036388">
    <property type="entry name" value="WH-like_DNA-bd_sf"/>
</dbReference>
<dbReference type="InterPro" id="IPR000835">
    <property type="entry name" value="HTH_MarR-typ"/>
</dbReference>
<sequence>MTTDESLSWIFNKVSDRHSIIKNIAEKDFMSEHTFLEVHCIDFIEKLNDPNVTKLAKAFRITRGAVSKVTKKLQQSGKIEAYQKPGNKKEIYYKLTDAGRVVFEAHESMHRSRIDRDSIIFRRLNDEEKSRLVDILKKVNAQLEIELSGLGMENY</sequence>
<keyword evidence="1" id="KW-0805">Transcription regulation</keyword>
<evidence type="ECO:0000313" key="6">
    <source>
        <dbReference type="Proteomes" id="UP000295636"/>
    </source>
</evidence>
<dbReference type="PANTHER" id="PTHR35790">
    <property type="entry name" value="HTH-TYPE TRANSCRIPTIONAL REGULATOR PCHR"/>
    <property type="match status" value="1"/>
</dbReference>
<evidence type="ECO:0000313" key="5">
    <source>
        <dbReference type="EMBL" id="TDF94772.1"/>
    </source>
</evidence>
<evidence type="ECO:0000256" key="3">
    <source>
        <dbReference type="ARBA" id="ARBA00023163"/>
    </source>
</evidence>
<dbReference type="Pfam" id="PF01047">
    <property type="entry name" value="MarR"/>
    <property type="match status" value="1"/>
</dbReference>
<keyword evidence="2" id="KW-0238">DNA-binding</keyword>
<dbReference type="PANTHER" id="PTHR35790:SF4">
    <property type="entry name" value="HTH-TYPE TRANSCRIPTIONAL REGULATOR PCHR"/>
    <property type="match status" value="1"/>
</dbReference>
<dbReference type="PROSITE" id="PS50995">
    <property type="entry name" value="HTH_MARR_2"/>
    <property type="match status" value="1"/>
</dbReference>
<gene>
    <name evidence="5" type="ORF">E1757_22720</name>
</gene>
<evidence type="ECO:0000256" key="1">
    <source>
        <dbReference type="ARBA" id="ARBA00023015"/>
    </source>
</evidence>
<dbReference type="SUPFAM" id="SSF46785">
    <property type="entry name" value="Winged helix' DNA-binding domain"/>
    <property type="match status" value="1"/>
</dbReference>